<evidence type="ECO:0000313" key="1">
    <source>
        <dbReference type="EMBL" id="MDR6783253.1"/>
    </source>
</evidence>
<dbReference type="Proteomes" id="UP001246858">
    <property type="component" value="Unassembled WGS sequence"/>
</dbReference>
<name>A0ACC6KV57_9SPHI</name>
<reference evidence="1" key="1">
    <citation type="submission" date="2023-07" db="EMBL/GenBank/DDBJ databases">
        <title>Sorghum-associated microbial communities from plants grown in Nebraska, USA.</title>
        <authorList>
            <person name="Schachtman D."/>
        </authorList>
    </citation>
    <scope>NUCLEOTIDE SEQUENCE</scope>
    <source>
        <strain evidence="1">2697</strain>
    </source>
</reference>
<comment type="caution">
    <text evidence="1">The sequence shown here is derived from an EMBL/GenBank/DDBJ whole genome shotgun (WGS) entry which is preliminary data.</text>
</comment>
<accession>A0ACC6KV57</accession>
<evidence type="ECO:0000313" key="2">
    <source>
        <dbReference type="Proteomes" id="UP001246858"/>
    </source>
</evidence>
<gene>
    <name evidence="1" type="ORF">J2X78_001805</name>
</gene>
<keyword evidence="2" id="KW-1185">Reference proteome</keyword>
<protein>
    <submittedName>
        <fullName evidence="1">Cold shock CspA family protein</fullName>
    </submittedName>
</protein>
<organism evidence="1 2">
    <name type="scientific">Pedobacter africanus</name>
    <dbReference type="NCBI Taxonomy" id="151894"/>
    <lineage>
        <taxon>Bacteria</taxon>
        <taxon>Pseudomonadati</taxon>
        <taxon>Bacteroidota</taxon>
        <taxon>Sphingobacteriia</taxon>
        <taxon>Sphingobacteriales</taxon>
        <taxon>Sphingobacteriaceae</taxon>
        <taxon>Pedobacter</taxon>
    </lineage>
</organism>
<proteinExistence type="predicted"/>
<sequence>MKKFLLWPAGILATFSLIGVVSCNTEANKQNLTDTSKVTSAPDTSHIAPSTGWTYSESEDKMTSKKTYHASIDAKELLHFDAPYDGGCAAVLFVRKMAGETDVFVQFSKAQLIIDSYDGSNFRVRFDDKPSSTYTFVSASDHSSDVAFLKNTSKFLKNLKNSKKVIIEMEFYQQGTRAIEFDTEGLQWNH</sequence>
<dbReference type="EMBL" id="JAVDTF010000001">
    <property type="protein sequence ID" value="MDR6783253.1"/>
    <property type="molecule type" value="Genomic_DNA"/>
</dbReference>